<evidence type="ECO:0000313" key="2">
    <source>
        <dbReference type="RefSeq" id="XP_075088371.1"/>
    </source>
</evidence>
<protein>
    <submittedName>
        <fullName evidence="2">Uncharacterized protein LOC142170373</fullName>
    </submittedName>
</protein>
<proteinExistence type="predicted"/>
<reference evidence="2" key="2">
    <citation type="submission" date="2025-08" db="UniProtKB">
        <authorList>
            <consortium name="RefSeq"/>
        </authorList>
    </citation>
    <scope>IDENTIFICATION</scope>
    <source>
        <tissue evidence="2">Leaf</tissue>
    </source>
</reference>
<evidence type="ECO:0000313" key="1">
    <source>
        <dbReference type="Proteomes" id="UP000790787"/>
    </source>
</evidence>
<reference evidence="1" key="1">
    <citation type="journal article" date="2014" name="Nat. Commun.">
        <title>The tobacco genome sequence and its comparison with those of tomato and potato.</title>
        <authorList>
            <person name="Sierro N."/>
            <person name="Battey J.N."/>
            <person name="Ouadi S."/>
            <person name="Bakaher N."/>
            <person name="Bovet L."/>
            <person name="Willig A."/>
            <person name="Goepfert S."/>
            <person name="Peitsch M.C."/>
            <person name="Ivanov N.V."/>
        </authorList>
    </citation>
    <scope>NUCLEOTIDE SEQUENCE [LARGE SCALE GENOMIC DNA]</scope>
</reference>
<sequence length="1015" mass="115710">MSKYGETKTSNGEKFTDIHPSHPLYLHPSDSPELANGMMYSTNATSVWMDLKERFDKKNLTRIYQLLCEICTISQGTSSISKYYSKLKSVWTMPCDYAKRKEYAEHMEQWRLVKFLMGLNEIYAQARSQVLLTVPVPTLNQAYNMIMQDESQRIQSNMISQPIDARQNNRFKRNNGQYCNYCNMKGHRRENCYKLVGYPSNHKFTKRRTYDRPQSSGDNIGHSANNVSHVEEPEASGSSGISSVPMFTSEQYNQLLKLINHEPAVSEAKVNMAGPLHSMVKGIGKEKDGLYILQPSKNPSPIKAPEQSSAMTFDTTIPTTNSCSAASIISVLAFTPAFACSPSKNSDHCSIWHQRLGHAPVVVLQKIHSLKHHELNKEQLSCTIYPLARQTRLPFPTSHNKIVTPFELIHMDVWGSYRQCTYNGYRYGLTTVDDYSRMTWIYLMRMKSDVFLLIKYCIALVKNQFSASIKIIRYDNGLEFFNAQYATLFTSLGIVHQFFCVHTPQQNGVAERKHRHRLEMAKALREDVPSSLPPTFVLTPDPFIAQPEPSSPQTPISPVMQPNLTPSPPSTIEQQPSHISDVTLRKSARTSNPPLWLTDYVHQVKPTSTPYPISSSLNYSYLSPSYQACLTYYSSIVEHTTFEQAAKDRNWMDVYNAFLLGDFSEEVYMSLPQGFGSQGENRVCGVLKFLYGLKQANRQWNLKLTSALTEFGFNQRKLDHSMFTKRTGSAKVIILVYVDDLLIRGNDKFLIQEAKDILNHNFNMKDLGELKIFLSIEFSRSHRGFLMNQRKYVLELVSEYRLRGAKPSIFPLVQNMKLTSVEYGKLFDWASCSMTRKSVIGFCIKLGDSMISWKSKKQSTVSRSSAKAEYRNIANTVAKLIWIHGLLEELGMQVDLPMELYCDNKVFIHIASNPMYHECTKHIEIDFHFIREKLQQGMIKTVYVPNKDQIADILTKALGKQLHSEMVCMLGMINIFSSPNLRGSVEKSSSSNTCTYVVGVVHVSLELVSFRYMVS</sequence>
<accession>A0AC58STQ5</accession>
<organism evidence="1 2">
    <name type="scientific">Nicotiana tabacum</name>
    <name type="common">Common tobacco</name>
    <dbReference type="NCBI Taxonomy" id="4097"/>
    <lineage>
        <taxon>Eukaryota</taxon>
        <taxon>Viridiplantae</taxon>
        <taxon>Streptophyta</taxon>
        <taxon>Embryophyta</taxon>
        <taxon>Tracheophyta</taxon>
        <taxon>Spermatophyta</taxon>
        <taxon>Magnoliopsida</taxon>
        <taxon>eudicotyledons</taxon>
        <taxon>Gunneridae</taxon>
        <taxon>Pentapetalae</taxon>
        <taxon>asterids</taxon>
        <taxon>lamiids</taxon>
        <taxon>Solanales</taxon>
        <taxon>Solanaceae</taxon>
        <taxon>Nicotianoideae</taxon>
        <taxon>Nicotianeae</taxon>
        <taxon>Nicotiana</taxon>
    </lineage>
</organism>
<dbReference type="RefSeq" id="XP_075088371.1">
    <property type="nucleotide sequence ID" value="XM_075232270.1"/>
</dbReference>
<name>A0AC58STQ5_TOBAC</name>
<dbReference type="Proteomes" id="UP000790787">
    <property type="component" value="Chromosome 16"/>
</dbReference>
<keyword evidence="1" id="KW-1185">Reference proteome</keyword>
<gene>
    <name evidence="2" type="primary">LOC142170373</name>
</gene>